<gene>
    <name evidence="2" type="ORF">S12H4_10852</name>
</gene>
<name>X1RSE9_9ZZZZ</name>
<evidence type="ECO:0000313" key="2">
    <source>
        <dbReference type="EMBL" id="GAI66110.1"/>
    </source>
</evidence>
<dbReference type="AlphaFoldDB" id="X1RSE9"/>
<dbReference type="SUPFAM" id="SSF48179">
    <property type="entry name" value="6-phosphogluconate dehydrogenase C-terminal domain-like"/>
    <property type="match status" value="1"/>
</dbReference>
<evidence type="ECO:0000259" key="1">
    <source>
        <dbReference type="Pfam" id="PF00725"/>
    </source>
</evidence>
<dbReference type="Gene3D" id="1.10.1040.10">
    <property type="entry name" value="N-(1-d-carboxylethyl)-l-norvaline Dehydrogenase, domain 2"/>
    <property type="match status" value="1"/>
</dbReference>
<dbReference type="EMBL" id="BARW01004737">
    <property type="protein sequence ID" value="GAI66110.1"/>
    <property type="molecule type" value="Genomic_DNA"/>
</dbReference>
<dbReference type="Pfam" id="PF00725">
    <property type="entry name" value="3HCDH"/>
    <property type="match status" value="1"/>
</dbReference>
<organism evidence="2">
    <name type="scientific">marine sediment metagenome</name>
    <dbReference type="NCBI Taxonomy" id="412755"/>
    <lineage>
        <taxon>unclassified sequences</taxon>
        <taxon>metagenomes</taxon>
        <taxon>ecological metagenomes</taxon>
    </lineage>
</organism>
<feature type="domain" description="3-hydroxyacyl-CoA dehydrogenase C-terminal" evidence="1">
    <location>
        <begin position="1"/>
        <end position="55"/>
    </location>
</feature>
<reference evidence="2" key="1">
    <citation type="journal article" date="2014" name="Front. Microbiol.">
        <title>High frequency of phylogenetically diverse reductive dehalogenase-homologous genes in deep subseafloor sedimentary metagenomes.</title>
        <authorList>
            <person name="Kawai M."/>
            <person name="Futagami T."/>
            <person name="Toyoda A."/>
            <person name="Takaki Y."/>
            <person name="Nishi S."/>
            <person name="Hori S."/>
            <person name="Arai W."/>
            <person name="Tsubouchi T."/>
            <person name="Morono Y."/>
            <person name="Uchiyama I."/>
            <person name="Ito T."/>
            <person name="Fujiyama A."/>
            <person name="Inagaki F."/>
            <person name="Takami H."/>
        </authorList>
    </citation>
    <scope>NUCLEOTIDE SEQUENCE</scope>
    <source>
        <strain evidence="2">Expedition CK06-06</strain>
    </source>
</reference>
<sequence>GPLATADLGGLDIFYNVTGRLLKVISDVHEPPEELKKMVAAGELGLKSGKGFFKYDVSYFEEGQAESVTARDKKHIQLLKLWYS</sequence>
<accession>X1RSE9</accession>
<dbReference type="GO" id="GO:0006631">
    <property type="term" value="P:fatty acid metabolic process"/>
    <property type="evidence" value="ECO:0007669"/>
    <property type="project" value="InterPro"/>
</dbReference>
<protein>
    <recommendedName>
        <fullName evidence="1">3-hydroxyacyl-CoA dehydrogenase C-terminal domain-containing protein</fullName>
    </recommendedName>
</protein>
<dbReference type="InterPro" id="IPR013328">
    <property type="entry name" value="6PGD_dom2"/>
</dbReference>
<dbReference type="InterPro" id="IPR006108">
    <property type="entry name" value="3HC_DH_C"/>
</dbReference>
<feature type="non-terminal residue" evidence="2">
    <location>
        <position position="1"/>
    </location>
</feature>
<dbReference type="GO" id="GO:0016616">
    <property type="term" value="F:oxidoreductase activity, acting on the CH-OH group of donors, NAD or NADP as acceptor"/>
    <property type="evidence" value="ECO:0007669"/>
    <property type="project" value="InterPro"/>
</dbReference>
<dbReference type="InterPro" id="IPR008927">
    <property type="entry name" value="6-PGluconate_DH-like_C_sf"/>
</dbReference>
<comment type="caution">
    <text evidence="2">The sequence shown here is derived from an EMBL/GenBank/DDBJ whole genome shotgun (WGS) entry which is preliminary data.</text>
</comment>
<proteinExistence type="predicted"/>